<proteinExistence type="predicted"/>
<accession>A0AAP0RWN7</accession>
<dbReference type="AlphaFoldDB" id="A0AAP0RWN7"/>
<evidence type="ECO:0000313" key="2">
    <source>
        <dbReference type="EMBL" id="KAK9286137.1"/>
    </source>
</evidence>
<evidence type="ECO:0000313" key="3">
    <source>
        <dbReference type="Proteomes" id="UP001415857"/>
    </source>
</evidence>
<dbReference type="Proteomes" id="UP001415857">
    <property type="component" value="Unassembled WGS sequence"/>
</dbReference>
<sequence length="100" mass="12055">MIFLGGWVFFPFLSVSFWVEEIGFFYLQNFLYTTKRKQQPKKCRFNILTRTQKENYVGRPNMQRLRNCESVSMVLDITDAICYLSFIISYKLCCLYDFIK</sequence>
<dbReference type="EMBL" id="JBBPBK010000004">
    <property type="protein sequence ID" value="KAK9286137.1"/>
    <property type="molecule type" value="Genomic_DNA"/>
</dbReference>
<comment type="caution">
    <text evidence="2">The sequence shown here is derived from an EMBL/GenBank/DDBJ whole genome shotgun (WGS) entry which is preliminary data.</text>
</comment>
<protein>
    <submittedName>
        <fullName evidence="2">Uncharacterized protein</fullName>
    </submittedName>
</protein>
<gene>
    <name evidence="2" type="ORF">L1049_014519</name>
</gene>
<keyword evidence="3" id="KW-1185">Reference proteome</keyword>
<keyword evidence="1" id="KW-1133">Transmembrane helix</keyword>
<name>A0AAP0RWN7_LIQFO</name>
<organism evidence="2 3">
    <name type="scientific">Liquidambar formosana</name>
    <name type="common">Formosan gum</name>
    <dbReference type="NCBI Taxonomy" id="63359"/>
    <lineage>
        <taxon>Eukaryota</taxon>
        <taxon>Viridiplantae</taxon>
        <taxon>Streptophyta</taxon>
        <taxon>Embryophyta</taxon>
        <taxon>Tracheophyta</taxon>
        <taxon>Spermatophyta</taxon>
        <taxon>Magnoliopsida</taxon>
        <taxon>eudicotyledons</taxon>
        <taxon>Gunneridae</taxon>
        <taxon>Pentapetalae</taxon>
        <taxon>Saxifragales</taxon>
        <taxon>Altingiaceae</taxon>
        <taxon>Liquidambar</taxon>
    </lineage>
</organism>
<feature type="transmembrane region" description="Helical" evidence="1">
    <location>
        <begin position="6"/>
        <end position="27"/>
    </location>
</feature>
<evidence type="ECO:0000256" key="1">
    <source>
        <dbReference type="SAM" id="Phobius"/>
    </source>
</evidence>
<keyword evidence="1" id="KW-0472">Membrane</keyword>
<reference evidence="2 3" key="1">
    <citation type="journal article" date="2024" name="Plant J.">
        <title>Genome sequences and population genomics reveal climatic adaptation and genomic divergence between two closely related sweetgum species.</title>
        <authorList>
            <person name="Xu W.Q."/>
            <person name="Ren C.Q."/>
            <person name="Zhang X.Y."/>
            <person name="Comes H.P."/>
            <person name="Liu X.H."/>
            <person name="Li Y.G."/>
            <person name="Kettle C.J."/>
            <person name="Jalonen R."/>
            <person name="Gaisberger H."/>
            <person name="Ma Y.Z."/>
            <person name="Qiu Y.X."/>
        </authorList>
    </citation>
    <scope>NUCLEOTIDE SEQUENCE [LARGE SCALE GENOMIC DNA]</scope>
    <source>
        <strain evidence="2">Hangzhou</strain>
    </source>
</reference>
<keyword evidence="1" id="KW-0812">Transmembrane</keyword>